<dbReference type="InterPro" id="IPR003781">
    <property type="entry name" value="CoA-bd"/>
</dbReference>
<dbReference type="EMBL" id="LT838876">
    <property type="protein sequence ID" value="SMD50264.1"/>
    <property type="molecule type" value="mRNA"/>
</dbReference>
<evidence type="ECO:0000259" key="6">
    <source>
        <dbReference type="PROSITE" id="PS50975"/>
    </source>
</evidence>
<dbReference type="PROSITE" id="PS51186">
    <property type="entry name" value="GNAT"/>
    <property type="match status" value="1"/>
</dbReference>
<dbReference type="InterPro" id="IPR016102">
    <property type="entry name" value="Succinyl-CoA_synth-like"/>
</dbReference>
<dbReference type="InterPro" id="IPR032875">
    <property type="entry name" value="Succ_CoA_lig_flav_dom"/>
</dbReference>
<keyword evidence="1" id="KW-0436">Ligase</keyword>
<evidence type="ECO:0000313" key="8">
    <source>
        <dbReference type="EMBL" id="SMD50264.1"/>
    </source>
</evidence>
<dbReference type="Pfam" id="PF13607">
    <property type="entry name" value="Succ_CoA_lig"/>
    <property type="match status" value="1"/>
</dbReference>
<feature type="domain" description="ATP-grasp" evidence="6">
    <location>
        <begin position="515"/>
        <end position="551"/>
    </location>
</feature>
<protein>
    <submittedName>
        <fullName evidence="8">Acetyl CoA synthetase subunit alpha</fullName>
    </submittedName>
</protein>
<sequence>MQATRSRTTDPAHDVLRYDHQPLKAIFSPQTVAVIGATEKPNSVGRTLLWNLIRNPFGGTVFPINPKRSNVLGIKAYPSIGEVPETVDLAIIITPAPTVPDIVRQCVEAGVKGAIILSAGFKEIGPKGVELEQQILEYARQSTMRIIGPNCLGLMNPLTGLNATFASAMAIPGSVGFISQSGALCTSILDWSFQENVGFSAFVSIGSMLDVGWGDLIYYLGNDPNTKSIVIYMESIGDARSFLSAAREVALTKPIIVIKAGRTEAAAKAAASHTGALAGSDDVLDAAFRRCGVLRVYHIAHLFSLSELLGKQPRPKGPRLTILTNAGGPGVLTTDTLLIEGGTLAQLSSETTKALNQVLPPQWSHSNPIDILGDADPERYAKAFEIAVKDPNGDGLLVILTPQAMTDPTQTAEQLKFLAMQDHKKPILASWMGGAEVAAGAKILNQANIATFSYPDTAVRMFNYMWRYTYNLRGLYETPTFAASEDNLSTLETAKHLIDKVHSQGRSLLTEFESKELLALYGIPVVDTRMASRVEEALAAAEAIGYPVALKLLSETITHKTDVGGVKLNLTSAEEVQAAYEAIASSVAEKVGPEHFQGVTVQEMLKLDGYELIIGSSLDPQFGPVLLFGTGGQLVEVFKDRILALPPLNTTLARRMMEQTKIYKALLGVRGRPPVDMDALEQLMVRFSHIVVEQPWIKEIDINPLVASEDRLVALDARVVLHDPDTPEDQLSKPAIRPYPQQYVTYWVSQKEIPITIRPIRPEDEPMAVKFHESLSEESVYLRYAHLIKLSSRTGHEPMSRLCFIDYDREMALVAEYTNPETHERQIIGLGRLSKVYGSNEAEFSLLVADSFQRQGVGTQLLEQLLYIGRQEKLTSIMAEILTDNRVMQHICEKIGFTLNRVIGEPMVRAEIQLSD</sequence>
<evidence type="ECO:0000256" key="5">
    <source>
        <dbReference type="PROSITE-ProRule" id="PRU00409"/>
    </source>
</evidence>
<dbReference type="Gene3D" id="3.30.470.20">
    <property type="entry name" value="ATP-grasp fold, B domain"/>
    <property type="match status" value="1"/>
</dbReference>
<dbReference type="InterPro" id="IPR011761">
    <property type="entry name" value="ATP-grasp"/>
</dbReference>
<evidence type="ECO:0000256" key="3">
    <source>
        <dbReference type="ARBA" id="ARBA00022840"/>
    </source>
</evidence>
<dbReference type="SUPFAM" id="SSF51735">
    <property type="entry name" value="NAD(P)-binding Rossmann-fold domains"/>
    <property type="match status" value="1"/>
</dbReference>
<dbReference type="PROSITE" id="PS50975">
    <property type="entry name" value="ATP_GRASP"/>
    <property type="match status" value="1"/>
</dbReference>
<dbReference type="SMR" id="A0A1Y5YSB8"/>
<evidence type="ECO:0000256" key="1">
    <source>
        <dbReference type="ARBA" id="ARBA00022598"/>
    </source>
</evidence>
<keyword evidence="2 5" id="KW-0547">Nucleotide-binding</keyword>
<dbReference type="PANTHER" id="PTHR43334">
    <property type="entry name" value="ACETATE--COA LIGASE [ADP-FORMING]"/>
    <property type="match status" value="1"/>
</dbReference>
<dbReference type="PANTHER" id="PTHR43334:SF1">
    <property type="entry name" value="3-HYDROXYPROPIONATE--COA LIGASE [ADP-FORMING]"/>
    <property type="match status" value="1"/>
</dbReference>
<feature type="domain" description="N-acetyltransferase" evidence="7">
    <location>
        <begin position="755"/>
        <end position="915"/>
    </location>
</feature>
<dbReference type="Gene3D" id="3.40.50.261">
    <property type="entry name" value="Succinyl-CoA synthetase domains"/>
    <property type="match status" value="2"/>
</dbReference>
<dbReference type="Pfam" id="PF00583">
    <property type="entry name" value="Acetyltransf_1"/>
    <property type="match status" value="1"/>
</dbReference>
<dbReference type="Gene3D" id="3.40.50.720">
    <property type="entry name" value="NAD(P)-binding Rossmann-like Domain"/>
    <property type="match status" value="1"/>
</dbReference>
<keyword evidence="3 5" id="KW-0067">ATP-binding</keyword>
<dbReference type="FunFam" id="3.30.1490.20:FF:000020">
    <property type="entry name" value="Protein lysine acetyltransferase"/>
    <property type="match status" value="1"/>
</dbReference>
<dbReference type="SUPFAM" id="SSF55729">
    <property type="entry name" value="Acyl-CoA N-acyltransferases (Nat)"/>
    <property type="match status" value="1"/>
</dbReference>
<dbReference type="SUPFAM" id="SSF56059">
    <property type="entry name" value="Glutathione synthetase ATP-binding domain-like"/>
    <property type="match status" value="1"/>
</dbReference>
<dbReference type="GO" id="GO:0043758">
    <property type="term" value="F:acetate-CoA ligase (ADP-forming) activity"/>
    <property type="evidence" value="ECO:0007669"/>
    <property type="project" value="InterPro"/>
</dbReference>
<dbReference type="Pfam" id="PF13549">
    <property type="entry name" value="ATP-grasp_5"/>
    <property type="match status" value="1"/>
</dbReference>
<dbReference type="Gene3D" id="3.30.1490.20">
    <property type="entry name" value="ATP-grasp fold, A domain"/>
    <property type="match status" value="1"/>
</dbReference>
<dbReference type="SUPFAM" id="SSF52210">
    <property type="entry name" value="Succinyl-CoA synthetase domains"/>
    <property type="match status" value="2"/>
</dbReference>
<dbReference type="GO" id="GO:0016747">
    <property type="term" value="F:acyltransferase activity, transferring groups other than amino-acyl groups"/>
    <property type="evidence" value="ECO:0007669"/>
    <property type="project" value="InterPro"/>
</dbReference>
<reference evidence="8" key="1">
    <citation type="submission" date="2017-04" db="EMBL/GenBank/DDBJ databases">
        <authorList>
            <person name="Afonso C.L."/>
            <person name="Miller P.J."/>
            <person name="Scott M.A."/>
            <person name="Spackman E."/>
            <person name="Goraichik I."/>
            <person name="Dimitrov K.M."/>
            <person name="Suarez D.L."/>
            <person name="Swayne D.E."/>
        </authorList>
    </citation>
    <scope>NUCLEOTIDE SEQUENCE</scope>
    <source>
        <strain evidence="8">SRM16</strain>
    </source>
</reference>
<dbReference type="CDD" id="cd04301">
    <property type="entry name" value="NAT_SF"/>
    <property type="match status" value="1"/>
</dbReference>
<dbReference type="AlphaFoldDB" id="A0A1Y5YSB8"/>
<proteinExistence type="evidence at transcript level"/>
<evidence type="ECO:0000256" key="2">
    <source>
        <dbReference type="ARBA" id="ARBA00022741"/>
    </source>
</evidence>
<dbReference type="Pfam" id="PF19045">
    <property type="entry name" value="Ligase_CoA_2"/>
    <property type="match status" value="1"/>
</dbReference>
<evidence type="ECO:0000259" key="7">
    <source>
        <dbReference type="PROSITE" id="PS51186"/>
    </source>
</evidence>
<reference evidence="8" key="2">
    <citation type="submission" date="2017-06" db="EMBL/GenBank/DDBJ databases">
        <title>acetyl CoA synthetase subunit alpha.</title>
        <authorList>
            <person name="Venkatesh K."/>
            <person name="Faizal N."/>
            <person name="Anbazahan S."/>
            <person name="Arockiaraj J."/>
        </authorList>
    </citation>
    <scope>NUCLEOTIDE SEQUENCE</scope>
    <source>
        <strain evidence="8">SRM16</strain>
    </source>
</reference>
<dbReference type="GO" id="GO:0005524">
    <property type="term" value="F:ATP binding"/>
    <property type="evidence" value="ECO:0007669"/>
    <property type="project" value="UniProtKB-UniRule"/>
</dbReference>
<dbReference type="GO" id="GO:0046872">
    <property type="term" value="F:metal ion binding"/>
    <property type="evidence" value="ECO:0007669"/>
    <property type="project" value="InterPro"/>
</dbReference>
<dbReference type="InterPro" id="IPR036291">
    <property type="entry name" value="NAD(P)-bd_dom_sf"/>
</dbReference>
<evidence type="ECO:0000256" key="4">
    <source>
        <dbReference type="ARBA" id="ARBA00060888"/>
    </source>
</evidence>
<dbReference type="InterPro" id="IPR000182">
    <property type="entry name" value="GNAT_dom"/>
</dbReference>
<dbReference type="Gene3D" id="3.40.630.30">
    <property type="match status" value="1"/>
</dbReference>
<gene>
    <name evidence="8" type="primary">ACACA</name>
</gene>
<name>A0A1Y5YSB8_9CYAN</name>
<dbReference type="InterPro" id="IPR043938">
    <property type="entry name" value="Ligase_CoA_dom"/>
</dbReference>
<comment type="similarity">
    <text evidence="4">In the N-terminal section; belongs to the acetate CoA ligase alpha subunit family.</text>
</comment>
<dbReference type="Pfam" id="PF13380">
    <property type="entry name" value="CoA_binding_2"/>
    <property type="match status" value="1"/>
</dbReference>
<dbReference type="InterPro" id="IPR016181">
    <property type="entry name" value="Acyl_CoA_acyltransferase"/>
</dbReference>
<dbReference type="InterPro" id="IPR013815">
    <property type="entry name" value="ATP_grasp_subdomain_1"/>
</dbReference>
<organism evidence="8">
    <name type="scientific">Arthrospira sp. SRM16</name>
    <dbReference type="NCBI Taxonomy" id="1929211"/>
    <lineage>
        <taxon>Bacteria</taxon>
        <taxon>Bacillati</taxon>
        <taxon>Cyanobacteriota</taxon>
        <taxon>Cyanophyceae</taxon>
        <taxon>Oscillatoriophycideae</taxon>
        <taxon>Oscillatoriales</taxon>
        <taxon>Microcoleaceae</taxon>
        <taxon>Arthrospira</taxon>
    </lineage>
</organism>
<dbReference type="SMART" id="SM00881">
    <property type="entry name" value="CoA_binding"/>
    <property type="match status" value="1"/>
</dbReference>
<dbReference type="InterPro" id="IPR051538">
    <property type="entry name" value="Acyl-CoA_Synth/Transferase"/>
</dbReference>
<accession>A0A1Y5YSB8</accession>